<comment type="subcellular location">
    <subcellularLocation>
        <location evidence="6">Cytoplasm</location>
    </subcellularLocation>
</comment>
<dbReference type="Proteomes" id="UP000199595">
    <property type="component" value="Unassembled WGS sequence"/>
</dbReference>
<dbReference type="PANTHER" id="PTHR13393:SF0">
    <property type="entry name" value="RNA N6-ADENOSINE-METHYLTRANSFERASE METTL16"/>
    <property type="match status" value="1"/>
</dbReference>
<dbReference type="Pfam" id="PF05971">
    <property type="entry name" value="Methyltransf_10"/>
    <property type="match status" value="1"/>
</dbReference>
<evidence type="ECO:0000256" key="1">
    <source>
        <dbReference type="ARBA" id="ARBA00022490"/>
    </source>
</evidence>
<dbReference type="GO" id="GO:0005737">
    <property type="term" value="C:cytoplasm"/>
    <property type="evidence" value="ECO:0007669"/>
    <property type="project" value="UniProtKB-SubCell"/>
</dbReference>
<comment type="function">
    <text evidence="6">Specifically methylates the adenine in position 1618 of 23S rRNA.</text>
</comment>
<evidence type="ECO:0000256" key="5">
    <source>
        <dbReference type="ARBA" id="ARBA00022691"/>
    </source>
</evidence>
<gene>
    <name evidence="6" type="primary">rlmF</name>
    <name evidence="7" type="ORF">SAMN05444411_101227</name>
</gene>
<evidence type="ECO:0000313" key="8">
    <source>
        <dbReference type="Proteomes" id="UP000199595"/>
    </source>
</evidence>
<dbReference type="InterPro" id="IPR016909">
    <property type="entry name" value="rRNA_lsu_MeTfrase_F"/>
</dbReference>
<dbReference type="Gene3D" id="3.40.50.150">
    <property type="entry name" value="Vaccinia Virus protein VP39"/>
    <property type="match status" value="1"/>
</dbReference>
<reference evidence="7 8" key="1">
    <citation type="submission" date="2016-10" db="EMBL/GenBank/DDBJ databases">
        <authorList>
            <person name="de Groot N.N."/>
        </authorList>
    </citation>
    <scope>NUCLEOTIDE SEQUENCE [LARGE SCALE GENOMIC DNA]</scope>
    <source>
        <strain evidence="7 8">DSM 24956</strain>
    </source>
</reference>
<accession>A0A1H2RF92</accession>
<sequence length="329" mass="37457">MNVHSFCKCKVMLKFNCSTFANRYKTMGTKKKSESKLHKNNLHKNGYNLEELCEVNTALKEFVFTNKYGTETIDFSNSKAVKCLNTALLQKHYRIKEWDFPDENLCPPIPGRVDYIHHLADLLKDSDISEDINVIDVGTGATCVYPLLGNSVYNWKFLGTDIDNESIFIAKNIIDRNGLNDAIQFKLQPDETNIFKGIFNENSKFSAAMCNPPFYKSKDEAMGANARKLKGLKQPSSEGRNFSGNANELWYKGGEKAFVHTFLYESSLFKQQCFWYTTLVSNKDNLQSIYASLKKLGATEVKTIPMNQGNKVTRVVAWTFLTSTEKGKW</sequence>
<dbReference type="PIRSF" id="PIRSF029038">
    <property type="entry name" value="Mtase_YbiN_prd"/>
    <property type="match status" value="1"/>
</dbReference>
<dbReference type="GO" id="GO:0052907">
    <property type="term" value="F:23S rRNA (adenine(1618)-N(6))-methyltransferase activity"/>
    <property type="evidence" value="ECO:0007669"/>
    <property type="project" value="UniProtKB-EC"/>
</dbReference>
<keyword evidence="3 6" id="KW-0489">Methyltransferase</keyword>
<dbReference type="NCBIfam" id="NF008725">
    <property type="entry name" value="PRK11727.1"/>
    <property type="match status" value="1"/>
</dbReference>
<evidence type="ECO:0000256" key="2">
    <source>
        <dbReference type="ARBA" id="ARBA00022552"/>
    </source>
</evidence>
<keyword evidence="2 6" id="KW-0698">rRNA processing</keyword>
<dbReference type="HAMAP" id="MF_01848">
    <property type="entry name" value="23SrRNA_methyltr_F"/>
    <property type="match status" value="1"/>
</dbReference>
<dbReference type="InterPro" id="IPR010286">
    <property type="entry name" value="METTL16/RlmF"/>
</dbReference>
<keyword evidence="8" id="KW-1185">Reference proteome</keyword>
<dbReference type="InterPro" id="IPR029063">
    <property type="entry name" value="SAM-dependent_MTases_sf"/>
</dbReference>
<dbReference type="AlphaFoldDB" id="A0A1H2RF92"/>
<protein>
    <recommendedName>
        <fullName evidence="6">Ribosomal RNA large subunit methyltransferase F</fullName>
        <ecNumber evidence="6">2.1.1.181</ecNumber>
    </recommendedName>
    <alternativeName>
        <fullName evidence="6">23S rRNA mA1618 methyltransferase</fullName>
    </alternativeName>
    <alternativeName>
        <fullName evidence="6">rRNA adenine N-6-methyltransferase</fullName>
    </alternativeName>
</protein>
<comment type="similarity">
    <text evidence="6">Belongs to the methyltransferase superfamily. METTL16/RlmF family.</text>
</comment>
<evidence type="ECO:0000256" key="6">
    <source>
        <dbReference type="HAMAP-Rule" id="MF_01848"/>
    </source>
</evidence>
<comment type="catalytic activity">
    <reaction evidence="6">
        <text>adenosine(1618) in 23S rRNA + S-adenosyl-L-methionine = N(6)-methyladenosine(1618) in 23S rRNA + S-adenosyl-L-homocysteine + H(+)</text>
        <dbReference type="Rhea" id="RHEA:16497"/>
        <dbReference type="Rhea" id="RHEA-COMP:10229"/>
        <dbReference type="Rhea" id="RHEA-COMP:10231"/>
        <dbReference type="ChEBI" id="CHEBI:15378"/>
        <dbReference type="ChEBI" id="CHEBI:57856"/>
        <dbReference type="ChEBI" id="CHEBI:59789"/>
        <dbReference type="ChEBI" id="CHEBI:74411"/>
        <dbReference type="ChEBI" id="CHEBI:74449"/>
        <dbReference type="EC" id="2.1.1.181"/>
    </reaction>
</comment>
<dbReference type="GO" id="GO:0070475">
    <property type="term" value="P:rRNA base methylation"/>
    <property type="evidence" value="ECO:0007669"/>
    <property type="project" value="TreeGrafter"/>
</dbReference>
<evidence type="ECO:0000256" key="4">
    <source>
        <dbReference type="ARBA" id="ARBA00022679"/>
    </source>
</evidence>
<dbReference type="PANTHER" id="PTHR13393">
    <property type="entry name" value="SAM-DEPENDENT METHYLTRANSFERASE"/>
    <property type="match status" value="1"/>
</dbReference>
<dbReference type="SUPFAM" id="SSF53335">
    <property type="entry name" value="S-adenosyl-L-methionine-dependent methyltransferases"/>
    <property type="match status" value="1"/>
</dbReference>
<keyword evidence="5 6" id="KW-0949">S-adenosyl-L-methionine</keyword>
<name>A0A1H2RF92_9FLAO</name>
<dbReference type="EMBL" id="FNNJ01000001">
    <property type="protein sequence ID" value="SDW18122.1"/>
    <property type="molecule type" value="Genomic_DNA"/>
</dbReference>
<evidence type="ECO:0000256" key="3">
    <source>
        <dbReference type="ARBA" id="ARBA00022603"/>
    </source>
</evidence>
<organism evidence="7 8">
    <name type="scientific">Lutibacter oricola</name>
    <dbReference type="NCBI Taxonomy" id="762486"/>
    <lineage>
        <taxon>Bacteria</taxon>
        <taxon>Pseudomonadati</taxon>
        <taxon>Bacteroidota</taxon>
        <taxon>Flavobacteriia</taxon>
        <taxon>Flavobacteriales</taxon>
        <taxon>Flavobacteriaceae</taxon>
        <taxon>Lutibacter</taxon>
    </lineage>
</organism>
<evidence type="ECO:0000313" key="7">
    <source>
        <dbReference type="EMBL" id="SDW18122.1"/>
    </source>
</evidence>
<keyword evidence="1 6" id="KW-0963">Cytoplasm</keyword>
<dbReference type="STRING" id="762486.SAMN05444411_101227"/>
<dbReference type="EC" id="2.1.1.181" evidence="6"/>
<keyword evidence="4 6" id="KW-0808">Transferase</keyword>
<proteinExistence type="inferred from homology"/>